<evidence type="ECO:0000313" key="1">
    <source>
        <dbReference type="EMBL" id="MBB1097123.1"/>
    </source>
</evidence>
<accession>A0A7W3UK67</accession>
<comment type="caution">
    <text evidence="1">The sequence shown here is derived from an EMBL/GenBank/DDBJ whole genome shotgun (WGS) entry which is preliminary data.</text>
</comment>
<dbReference type="EMBL" id="JACIVA010000042">
    <property type="protein sequence ID" value="MBB1097123.1"/>
    <property type="molecule type" value="Genomic_DNA"/>
</dbReference>
<sequence length="110" mass="13025">MMNEFEWTNITLEELFNLFHNLVKKGWRIELDSIDQIDNGTWWTAKKTGLPIPSQRNNRFGDIPLVTWSTFVYPPKAEDWIEELNASFDSPLEAYEWLAPRLEKYADENS</sequence>
<gene>
    <name evidence="1" type="ORF">H5S09_04085</name>
</gene>
<dbReference type="AlphaFoldDB" id="A0A7W3UK67"/>
<name>A0A7W3UK67_9LACO</name>
<evidence type="ECO:0008006" key="3">
    <source>
        <dbReference type="Google" id="ProtNLM"/>
    </source>
</evidence>
<evidence type="ECO:0000313" key="2">
    <source>
        <dbReference type="Proteomes" id="UP000517106"/>
    </source>
</evidence>
<proteinExistence type="predicted"/>
<reference evidence="1 2" key="1">
    <citation type="submission" date="2020-07" db="EMBL/GenBank/DDBJ databases">
        <title>Description of Limosilactobacillus balticus sp. nov., Limosilactobacillus agrestis sp. nov., Limosilactobacillus albertensis sp. nov., Limosilactobacillus rudii sp. nov., Limosilactobacillus fastidiosus sp. nov., five novel Limosilactobacillus species isolated from the vertebrate gastrointestinal tract, and proposal of 6 subspecies of Limosilactobacillus reuteri adapted to the gastrointestinal tract of specific vertebrate hosts.</title>
        <authorList>
            <person name="Li F."/>
            <person name="Cheng C."/>
            <person name="Zheng J."/>
            <person name="Quevedo R.M."/>
            <person name="Li J."/>
            <person name="Roos S."/>
            <person name="Gaenzle M.G."/>
            <person name="Walter J."/>
        </authorList>
    </citation>
    <scope>NUCLEOTIDE SEQUENCE [LARGE SCALE GENOMIC DNA]</scope>
    <source>
        <strain evidence="1 2">STM2_1</strain>
    </source>
</reference>
<dbReference type="RefSeq" id="WP_182595871.1">
    <property type="nucleotide sequence ID" value="NZ_JACIVA010000042.1"/>
</dbReference>
<protein>
    <recommendedName>
        <fullName evidence="3">Phage protein</fullName>
    </recommendedName>
</protein>
<keyword evidence="2" id="KW-1185">Reference proteome</keyword>
<dbReference type="Proteomes" id="UP000517106">
    <property type="component" value="Unassembled WGS sequence"/>
</dbReference>
<organism evidence="1 2">
    <name type="scientific">Limosilactobacillus rudii</name>
    <dbReference type="NCBI Taxonomy" id="2759755"/>
    <lineage>
        <taxon>Bacteria</taxon>
        <taxon>Bacillati</taxon>
        <taxon>Bacillota</taxon>
        <taxon>Bacilli</taxon>
        <taxon>Lactobacillales</taxon>
        <taxon>Lactobacillaceae</taxon>
        <taxon>Limosilactobacillus</taxon>
    </lineage>
</organism>